<protein>
    <recommendedName>
        <fullName evidence="5">Transmembrane protein</fullName>
    </recommendedName>
</protein>
<reference evidence="3 4" key="1">
    <citation type="submission" date="2019-08" db="EMBL/GenBank/DDBJ databases">
        <authorList>
            <person name="Peeters C."/>
        </authorList>
    </citation>
    <scope>NUCLEOTIDE SEQUENCE [LARGE SCALE GENOMIC DNA]</scope>
    <source>
        <strain evidence="3 4">LMG 18089</strain>
    </source>
</reference>
<accession>A0A5E5P1D3</accession>
<proteinExistence type="predicted"/>
<evidence type="ECO:0000256" key="1">
    <source>
        <dbReference type="SAM" id="MobiDB-lite"/>
    </source>
</evidence>
<dbReference type="RefSeq" id="WP_058375248.1">
    <property type="nucleotide sequence ID" value="NZ_CALMDT010000056.1"/>
</dbReference>
<feature type="transmembrane region" description="Helical" evidence="2">
    <location>
        <begin position="59"/>
        <end position="81"/>
    </location>
</feature>
<keyword evidence="2" id="KW-0472">Membrane</keyword>
<gene>
    <name evidence="3" type="ORF">PAP18089_01021</name>
</gene>
<name>A0A5E5P1D3_9BURK</name>
<dbReference type="Proteomes" id="UP000364291">
    <property type="component" value="Unassembled WGS sequence"/>
</dbReference>
<dbReference type="EMBL" id="CABPSX010000001">
    <property type="protein sequence ID" value="VVG70063.1"/>
    <property type="molecule type" value="Genomic_DNA"/>
</dbReference>
<feature type="compositionally biased region" description="Polar residues" evidence="1">
    <location>
        <begin position="1"/>
        <end position="20"/>
    </location>
</feature>
<sequence length="155" mass="16620">MRLDSNSVTTAEHATTPQRSGDTHQNDLTRAIDFPPAPDDVRLHRQTGRRICPAGGSTLLTGLAVTILGIAGVAGGAYFVIDAATTVDDSSLAQSQASTKYRTGGALLGLGVLVATLGFYRLGIGWEEHREMASEPQDLHVEDRLEMKVRAREYA</sequence>
<feature type="region of interest" description="Disordered" evidence="1">
    <location>
        <begin position="1"/>
        <end position="38"/>
    </location>
</feature>
<keyword evidence="2" id="KW-0812">Transmembrane</keyword>
<organism evidence="3 4">
    <name type="scientific">Pandoraea apista</name>
    <dbReference type="NCBI Taxonomy" id="93218"/>
    <lineage>
        <taxon>Bacteria</taxon>
        <taxon>Pseudomonadati</taxon>
        <taxon>Pseudomonadota</taxon>
        <taxon>Betaproteobacteria</taxon>
        <taxon>Burkholderiales</taxon>
        <taxon>Burkholderiaceae</taxon>
        <taxon>Pandoraea</taxon>
    </lineage>
</organism>
<evidence type="ECO:0000256" key="2">
    <source>
        <dbReference type="SAM" id="Phobius"/>
    </source>
</evidence>
<evidence type="ECO:0000313" key="4">
    <source>
        <dbReference type="Proteomes" id="UP000364291"/>
    </source>
</evidence>
<keyword evidence="2" id="KW-1133">Transmembrane helix</keyword>
<evidence type="ECO:0008006" key="5">
    <source>
        <dbReference type="Google" id="ProtNLM"/>
    </source>
</evidence>
<evidence type="ECO:0000313" key="3">
    <source>
        <dbReference type="EMBL" id="VVG70063.1"/>
    </source>
</evidence>
<dbReference type="AlphaFoldDB" id="A0A5E5P1D3"/>
<feature type="transmembrane region" description="Helical" evidence="2">
    <location>
        <begin position="101"/>
        <end position="122"/>
    </location>
</feature>